<dbReference type="NCBIfam" id="TIGR01614">
    <property type="entry name" value="PME_inhib"/>
    <property type="match status" value="1"/>
</dbReference>
<sequence length="192" mass="21292">MDSSLMLTTTISVMWLVVGAAAAANELIINTCNCTQYQELCRQSLAPYARLLSNKPSHLAYVAVRVTMKDAKNVFGYVQELKANYTNIAGGALEDCAENLDGLVDQIRDSLKETRWLFAANKPSQGVDDFHFHVSNVQTWMSAALTDEDTCADELQYLDEPLIRSYVANRISRVQGLLSNALALINTYYGNI</sequence>
<dbReference type="PANTHER" id="PTHR31080">
    <property type="entry name" value="PECTINESTERASE INHIBITOR-LIKE"/>
    <property type="match status" value="1"/>
</dbReference>
<proteinExistence type="predicted"/>
<dbReference type="Gene3D" id="1.20.140.40">
    <property type="entry name" value="Invertase/pectin methylesterase inhibitor family protein"/>
    <property type="match status" value="1"/>
</dbReference>
<reference evidence="5" key="1">
    <citation type="journal article" date="2024" name="IScience">
        <title>Strigolactones Initiate the Formation of Haustorium-like Structures in Castilleja.</title>
        <authorList>
            <person name="Buerger M."/>
            <person name="Peterson D."/>
            <person name="Chory J."/>
        </authorList>
    </citation>
    <scope>NUCLEOTIDE SEQUENCE [LARGE SCALE GENOMIC DNA]</scope>
</reference>
<dbReference type="InterPro" id="IPR051955">
    <property type="entry name" value="PME_Inhibitor"/>
</dbReference>
<evidence type="ECO:0000256" key="1">
    <source>
        <dbReference type="ARBA" id="ARBA00022729"/>
    </source>
</evidence>
<keyword evidence="5" id="KW-1185">Reference proteome</keyword>
<dbReference type="InterPro" id="IPR035513">
    <property type="entry name" value="Invertase/methylesterase_inhib"/>
</dbReference>
<feature type="chain" id="PRO_5044868378" description="Pectinesterase inhibitor domain-containing protein" evidence="2">
    <location>
        <begin position="24"/>
        <end position="192"/>
    </location>
</feature>
<feature type="domain" description="Pectinesterase inhibitor" evidence="3">
    <location>
        <begin position="23"/>
        <end position="184"/>
    </location>
</feature>
<evidence type="ECO:0000256" key="2">
    <source>
        <dbReference type="SAM" id="SignalP"/>
    </source>
</evidence>
<dbReference type="AlphaFoldDB" id="A0ABD3CN68"/>
<dbReference type="Pfam" id="PF04043">
    <property type="entry name" value="PMEI"/>
    <property type="match status" value="1"/>
</dbReference>
<gene>
    <name evidence="4" type="ORF">CASFOL_024392</name>
</gene>
<accession>A0ABD3CN68</accession>
<name>A0ABD3CN68_9LAMI</name>
<organism evidence="4 5">
    <name type="scientific">Castilleja foliolosa</name>
    <dbReference type="NCBI Taxonomy" id="1961234"/>
    <lineage>
        <taxon>Eukaryota</taxon>
        <taxon>Viridiplantae</taxon>
        <taxon>Streptophyta</taxon>
        <taxon>Embryophyta</taxon>
        <taxon>Tracheophyta</taxon>
        <taxon>Spermatophyta</taxon>
        <taxon>Magnoliopsida</taxon>
        <taxon>eudicotyledons</taxon>
        <taxon>Gunneridae</taxon>
        <taxon>Pentapetalae</taxon>
        <taxon>asterids</taxon>
        <taxon>lamiids</taxon>
        <taxon>Lamiales</taxon>
        <taxon>Orobanchaceae</taxon>
        <taxon>Pedicularideae</taxon>
        <taxon>Castillejinae</taxon>
        <taxon>Castilleja</taxon>
    </lineage>
</organism>
<feature type="signal peptide" evidence="2">
    <location>
        <begin position="1"/>
        <end position="23"/>
    </location>
</feature>
<dbReference type="EMBL" id="JAVIJP010000032">
    <property type="protein sequence ID" value="KAL3631408.1"/>
    <property type="molecule type" value="Genomic_DNA"/>
</dbReference>
<evidence type="ECO:0000313" key="4">
    <source>
        <dbReference type="EMBL" id="KAL3631408.1"/>
    </source>
</evidence>
<dbReference type="PANTHER" id="PTHR31080:SF296">
    <property type="entry name" value="OS05G0360900 PROTEIN"/>
    <property type="match status" value="1"/>
</dbReference>
<dbReference type="SUPFAM" id="SSF101148">
    <property type="entry name" value="Plant invertase/pectin methylesterase inhibitor"/>
    <property type="match status" value="1"/>
</dbReference>
<evidence type="ECO:0000313" key="5">
    <source>
        <dbReference type="Proteomes" id="UP001632038"/>
    </source>
</evidence>
<evidence type="ECO:0000259" key="3">
    <source>
        <dbReference type="SMART" id="SM00856"/>
    </source>
</evidence>
<dbReference type="InterPro" id="IPR006501">
    <property type="entry name" value="Pectinesterase_inhib_dom"/>
</dbReference>
<keyword evidence="1 2" id="KW-0732">Signal</keyword>
<dbReference type="Proteomes" id="UP001632038">
    <property type="component" value="Unassembled WGS sequence"/>
</dbReference>
<protein>
    <recommendedName>
        <fullName evidence="3">Pectinesterase inhibitor domain-containing protein</fullName>
    </recommendedName>
</protein>
<dbReference type="CDD" id="cd15798">
    <property type="entry name" value="PMEI-like_3"/>
    <property type="match status" value="1"/>
</dbReference>
<comment type="caution">
    <text evidence="4">The sequence shown here is derived from an EMBL/GenBank/DDBJ whole genome shotgun (WGS) entry which is preliminary data.</text>
</comment>
<dbReference type="SMART" id="SM00856">
    <property type="entry name" value="PMEI"/>
    <property type="match status" value="1"/>
</dbReference>